<dbReference type="GO" id="GO:0008270">
    <property type="term" value="F:zinc ion binding"/>
    <property type="evidence" value="ECO:0007669"/>
    <property type="project" value="UniProtKB-KW"/>
</dbReference>
<evidence type="ECO:0000256" key="1">
    <source>
        <dbReference type="ARBA" id="ARBA00004123"/>
    </source>
</evidence>
<dbReference type="InterPro" id="IPR036770">
    <property type="entry name" value="Ankyrin_rpt-contain_sf"/>
</dbReference>
<evidence type="ECO:0000259" key="16">
    <source>
        <dbReference type="PROSITE" id="PS52046"/>
    </source>
</evidence>
<dbReference type="GO" id="GO:0009862">
    <property type="term" value="P:systemic acquired resistance, salicylic acid mediated signaling pathway"/>
    <property type="evidence" value="ECO:0007669"/>
    <property type="project" value="InterPro"/>
</dbReference>
<dbReference type="InterPro" id="IPR057250">
    <property type="entry name" value="Znf_C2HC_NPR-type"/>
</dbReference>
<evidence type="ECO:0000313" key="17">
    <source>
        <dbReference type="EMBL" id="SPC91140.1"/>
    </source>
</evidence>
<protein>
    <recommendedName>
        <fullName evidence="18">BTB domain-containing protein</fullName>
    </recommendedName>
</protein>
<dbReference type="Pfam" id="PF12313">
    <property type="entry name" value="NPR1_like_C"/>
    <property type="match status" value="1"/>
</dbReference>
<dbReference type="InterPro" id="IPR044292">
    <property type="entry name" value="NPR"/>
</dbReference>
<dbReference type="Gene3D" id="3.30.710.10">
    <property type="entry name" value="Potassium Channel Kv1.1, Chain A"/>
    <property type="match status" value="1"/>
</dbReference>
<keyword evidence="10" id="KW-0539">Nucleus</keyword>
<organism evidence="17">
    <name type="scientific">Fagus sylvatica</name>
    <name type="common">Beechnut</name>
    <dbReference type="NCBI Taxonomy" id="28930"/>
    <lineage>
        <taxon>Eukaryota</taxon>
        <taxon>Viridiplantae</taxon>
        <taxon>Streptophyta</taxon>
        <taxon>Embryophyta</taxon>
        <taxon>Tracheophyta</taxon>
        <taxon>Spermatophyta</taxon>
        <taxon>Magnoliopsida</taxon>
        <taxon>eudicotyledons</taxon>
        <taxon>Gunneridae</taxon>
        <taxon>Pentapetalae</taxon>
        <taxon>rosids</taxon>
        <taxon>fabids</taxon>
        <taxon>Fagales</taxon>
        <taxon>Fagaceae</taxon>
        <taxon>Fagus</taxon>
    </lineage>
</organism>
<evidence type="ECO:0000259" key="15">
    <source>
        <dbReference type="PROSITE" id="PS50097"/>
    </source>
</evidence>
<evidence type="ECO:0008006" key="18">
    <source>
        <dbReference type="Google" id="ProtNLM"/>
    </source>
</evidence>
<dbReference type="InterPro" id="IPR011333">
    <property type="entry name" value="SKP1/BTB/POZ_sf"/>
</dbReference>
<feature type="region of interest" description="Disordered" evidence="14">
    <location>
        <begin position="199"/>
        <end position="223"/>
    </location>
</feature>
<evidence type="ECO:0000256" key="8">
    <source>
        <dbReference type="ARBA" id="ARBA00022833"/>
    </source>
</evidence>
<evidence type="ECO:0000256" key="10">
    <source>
        <dbReference type="ARBA" id="ARBA00023242"/>
    </source>
</evidence>
<dbReference type="PROSITE" id="PS50097">
    <property type="entry name" value="BTB"/>
    <property type="match status" value="1"/>
</dbReference>
<dbReference type="PANTHER" id="PTHR46475:SF2">
    <property type="entry name" value="REGULATORY PROTEIN NPR3"/>
    <property type="match status" value="1"/>
</dbReference>
<dbReference type="GO" id="GO:0005634">
    <property type="term" value="C:nucleus"/>
    <property type="evidence" value="ECO:0007669"/>
    <property type="project" value="UniProtKB-SubCell"/>
</dbReference>
<keyword evidence="4" id="KW-0677">Repeat</keyword>
<dbReference type="GO" id="GO:0050832">
    <property type="term" value="P:defense response to fungus"/>
    <property type="evidence" value="ECO:0007669"/>
    <property type="project" value="TreeGrafter"/>
</dbReference>
<dbReference type="PROSITE" id="PS50088">
    <property type="entry name" value="ANK_REPEAT"/>
    <property type="match status" value="1"/>
</dbReference>
<evidence type="ECO:0000256" key="5">
    <source>
        <dbReference type="ARBA" id="ARBA00022771"/>
    </source>
</evidence>
<evidence type="ECO:0000256" key="14">
    <source>
        <dbReference type="SAM" id="MobiDB-lite"/>
    </source>
</evidence>
<keyword evidence="8" id="KW-0862">Zinc</keyword>
<accession>A0A2N9FVI4</accession>
<evidence type="ECO:0000256" key="11">
    <source>
        <dbReference type="ARBA" id="ARBA00044947"/>
    </source>
</evidence>
<evidence type="ECO:0000256" key="9">
    <source>
        <dbReference type="ARBA" id="ARBA00023043"/>
    </source>
</evidence>
<proteinExistence type="inferred from homology"/>
<dbReference type="InterPro" id="IPR024228">
    <property type="entry name" value="NPR_central_dom"/>
</dbReference>
<dbReference type="SUPFAM" id="SSF48403">
    <property type="entry name" value="Ankyrin repeat"/>
    <property type="match status" value="1"/>
</dbReference>
<evidence type="ECO:0000256" key="12">
    <source>
        <dbReference type="PROSITE-ProRule" id="PRU00023"/>
    </source>
</evidence>
<comment type="pathway">
    <text evidence="2">Protein modification; protein ubiquitination.</text>
</comment>
<evidence type="ECO:0000256" key="6">
    <source>
        <dbReference type="ARBA" id="ARBA00022786"/>
    </source>
</evidence>
<feature type="compositionally biased region" description="Polar residues" evidence="14">
    <location>
        <begin position="64"/>
        <end position="75"/>
    </location>
</feature>
<dbReference type="PROSITE" id="PS52046">
    <property type="entry name" value="ZF_C2HC_NPR"/>
    <property type="match status" value="1"/>
</dbReference>
<keyword evidence="7" id="KW-0611">Plant defense</keyword>
<keyword evidence="5 13" id="KW-0863">Zinc-finger</keyword>
<dbReference type="GO" id="GO:0042742">
    <property type="term" value="P:defense response to bacterium"/>
    <property type="evidence" value="ECO:0007669"/>
    <property type="project" value="TreeGrafter"/>
</dbReference>
<dbReference type="GO" id="GO:2000022">
    <property type="term" value="P:regulation of jasmonic acid mediated signaling pathway"/>
    <property type="evidence" value="ECO:0007669"/>
    <property type="project" value="InterPro"/>
</dbReference>
<name>A0A2N9FVI4_FAGSY</name>
<keyword evidence="9 12" id="KW-0040">ANK repeat</keyword>
<comment type="caution">
    <text evidence="13">Lacks conserved residue(s) required for the propagation of feature annotation.</text>
</comment>
<comment type="similarity">
    <text evidence="11">Belongs to the plant 'ANKYRIN-BTB/POZ' family. 'NPR1-like' subfamily.</text>
</comment>
<evidence type="ECO:0000256" key="4">
    <source>
        <dbReference type="ARBA" id="ARBA00022737"/>
    </source>
</evidence>
<evidence type="ECO:0000256" key="2">
    <source>
        <dbReference type="ARBA" id="ARBA00004906"/>
    </source>
</evidence>
<dbReference type="Gene3D" id="1.25.40.20">
    <property type="entry name" value="Ankyrin repeat-containing domain"/>
    <property type="match status" value="1"/>
</dbReference>
<feature type="region of interest" description="Disordered" evidence="14">
    <location>
        <begin position="64"/>
        <end position="107"/>
    </location>
</feature>
<comment type="subcellular location">
    <subcellularLocation>
        <location evidence="1">Nucleus</location>
    </subcellularLocation>
</comment>
<reference evidence="17" key="1">
    <citation type="submission" date="2018-02" db="EMBL/GenBank/DDBJ databases">
        <authorList>
            <person name="Cohen D.B."/>
            <person name="Kent A.D."/>
        </authorList>
    </citation>
    <scope>NUCLEOTIDE SEQUENCE</scope>
</reference>
<dbReference type="PANTHER" id="PTHR46475">
    <property type="entry name" value="REGULATORY PROTEIN NPR3"/>
    <property type="match status" value="1"/>
</dbReference>
<dbReference type="InterPro" id="IPR021094">
    <property type="entry name" value="NPR1/NIM1-like_C"/>
</dbReference>
<feature type="compositionally biased region" description="Polar residues" evidence="14">
    <location>
        <begin position="85"/>
        <end position="107"/>
    </location>
</feature>
<dbReference type="InterPro" id="IPR002110">
    <property type="entry name" value="Ankyrin_rpt"/>
</dbReference>
<dbReference type="SUPFAM" id="SSF54695">
    <property type="entry name" value="POZ domain"/>
    <property type="match status" value="1"/>
</dbReference>
<keyword evidence="3" id="KW-0479">Metal-binding</keyword>
<dbReference type="SMART" id="SM00248">
    <property type="entry name" value="ANK"/>
    <property type="match status" value="3"/>
</dbReference>
<dbReference type="FunFam" id="3.30.710.10:FF:000110">
    <property type="entry name" value="Regulatory protein NPR3"/>
    <property type="match status" value="1"/>
</dbReference>
<evidence type="ECO:0000256" key="13">
    <source>
        <dbReference type="PROSITE-ProRule" id="PRU01391"/>
    </source>
</evidence>
<feature type="domain" description="BTB" evidence="15">
    <location>
        <begin position="288"/>
        <end position="362"/>
    </location>
</feature>
<dbReference type="PROSITE" id="PS50297">
    <property type="entry name" value="ANK_REP_REGION"/>
    <property type="match status" value="1"/>
</dbReference>
<dbReference type="SMART" id="SM00225">
    <property type="entry name" value="BTB"/>
    <property type="match status" value="1"/>
</dbReference>
<evidence type="ECO:0000256" key="3">
    <source>
        <dbReference type="ARBA" id="ARBA00022723"/>
    </source>
</evidence>
<feature type="repeat" description="ANK" evidence="12">
    <location>
        <begin position="552"/>
        <end position="577"/>
    </location>
</feature>
<dbReference type="GO" id="GO:2000031">
    <property type="term" value="P:regulation of salicylic acid mediated signaling pathway"/>
    <property type="evidence" value="ECO:0007669"/>
    <property type="project" value="InterPro"/>
</dbReference>
<gene>
    <name evidence="17" type="ORF">FSB_LOCUS19022</name>
</gene>
<feature type="domain" description="C2HC NPR-type" evidence="16">
    <location>
        <begin position="365"/>
        <end position="379"/>
    </location>
</feature>
<keyword evidence="6" id="KW-0833">Ubl conjugation pathway</keyword>
<dbReference type="AlphaFoldDB" id="A0A2N9FVI4"/>
<dbReference type="CDD" id="cd18310">
    <property type="entry name" value="BTB_POZ_NPR_plant"/>
    <property type="match status" value="1"/>
</dbReference>
<dbReference type="FunFam" id="1.25.40.20:FF:000123">
    <property type="entry name" value="regulatory protein NPR3-like"/>
    <property type="match status" value="1"/>
</dbReference>
<evidence type="ECO:0000256" key="7">
    <source>
        <dbReference type="ARBA" id="ARBA00022821"/>
    </source>
</evidence>
<dbReference type="InterPro" id="IPR000210">
    <property type="entry name" value="BTB/POZ_dom"/>
</dbReference>
<dbReference type="Pfam" id="PF11900">
    <property type="entry name" value="DUF3420"/>
    <property type="match status" value="1"/>
</dbReference>
<sequence>MEVVESVVIFPDGGGRGCVEDEARLAWREGRRLRWSKSVVIVPDGGGRASNEIPPQLSLSVSSFFPPTKSHSGGSASKEIPPQLSPSVSSFFPPTKSHSGGSASNEIPPQLSLSVSSFFPPTKSHSGGSASNEILPQLSLSVSSFFPPTRSQIESSESNERLPQFSHSIPAIISPTQSDQTVSNGRLIARSSHFISSVFQPDKSDTTSSDSVHQYPPSHSIEDISSRPNTSIYACDNFKRLRLSSSIDGEKLGSQAIVKSIALPNTSNPSELMRTNIKLLVDPSCDDSDAVIVVEGTPVGVHRCLLGARSKFFHDLFRLQIECSDGKPKYLMNDLWPNGKVGYEAFMFFLTYLYTAKLKPCPIEVSTCVDNVCIHDSCRPAIHFFVQLMYASSIFQIPELVSLFQRRLLNFIGKALVEDVIPILEVAFHCQLNQLLDQCVERVARSDLDSISLEKELPHAIAERIKSLRPKSQSDDEHNMEALNRLREKRIRRIHKALDSDDVELVKLLLTESKITLDEAHALHYAVAYCDPKVVTEVLGLGLANVNLRNYRGYTVLHMAAMRKEPSIIVSLLTKGACALDLALDDQSAVSICRRLTRPKDYHAKTEQGQEANKDRICIDVLEREMQRILKLPALPALKLSSFLTGSSLV</sequence>
<dbReference type="Pfam" id="PF00651">
    <property type="entry name" value="BTB"/>
    <property type="match status" value="1"/>
</dbReference>
<dbReference type="EMBL" id="OIVN01001206">
    <property type="protein sequence ID" value="SPC91140.1"/>
    <property type="molecule type" value="Genomic_DNA"/>
</dbReference>